<accession>A0AAV6LQY7</accession>
<comment type="caution">
    <text evidence="1">The sequence shown here is derived from an EMBL/GenBank/DDBJ whole genome shotgun (WGS) entry which is preliminary data.</text>
</comment>
<organism evidence="1 2">
    <name type="scientific">Rhododendron griersonianum</name>
    <dbReference type="NCBI Taxonomy" id="479676"/>
    <lineage>
        <taxon>Eukaryota</taxon>
        <taxon>Viridiplantae</taxon>
        <taxon>Streptophyta</taxon>
        <taxon>Embryophyta</taxon>
        <taxon>Tracheophyta</taxon>
        <taxon>Spermatophyta</taxon>
        <taxon>Magnoliopsida</taxon>
        <taxon>eudicotyledons</taxon>
        <taxon>Gunneridae</taxon>
        <taxon>Pentapetalae</taxon>
        <taxon>asterids</taxon>
        <taxon>Ericales</taxon>
        <taxon>Ericaceae</taxon>
        <taxon>Ericoideae</taxon>
        <taxon>Rhodoreae</taxon>
        <taxon>Rhododendron</taxon>
    </lineage>
</organism>
<proteinExistence type="predicted"/>
<evidence type="ECO:0000313" key="2">
    <source>
        <dbReference type="Proteomes" id="UP000823749"/>
    </source>
</evidence>
<dbReference type="EMBL" id="JACTNZ010000001">
    <property type="protein sequence ID" value="KAG5567287.1"/>
    <property type="molecule type" value="Genomic_DNA"/>
</dbReference>
<dbReference type="AlphaFoldDB" id="A0AAV6LQY7"/>
<name>A0AAV6LQY7_9ERIC</name>
<evidence type="ECO:0000313" key="1">
    <source>
        <dbReference type="EMBL" id="KAG5567287.1"/>
    </source>
</evidence>
<protein>
    <submittedName>
        <fullName evidence="1">Uncharacterized protein</fullName>
    </submittedName>
</protein>
<gene>
    <name evidence="1" type="ORF">RHGRI_002745</name>
</gene>
<sequence>MSGERKRTVKLFCPSLSKAIALVAWEEQRLDLGSISRAFGLDPATLKLNGHFIGRGVDLIASSVTWKSLLSFFSSRGLSTGETDSGALIVDGKLSRIGTKRAHEQAYVENGICCEIERPSCSINTRPRLEDEDTNFLKSKRLKERNSGDRDSEDKVARGDGFVLKRKQCLEDVVPLKRIKMAGTNSELSFSMRVTHFCRSFFRFIAGAISNTQFRCSLTSSYNMKRIREDDMVSAAPCKKTR</sequence>
<dbReference type="PANTHER" id="PTHR39104:SF1">
    <property type="entry name" value="AMINO ACID-LIGASE"/>
    <property type="match status" value="1"/>
</dbReference>
<keyword evidence="2" id="KW-1185">Reference proteome</keyword>
<reference evidence="1" key="1">
    <citation type="submission" date="2020-08" db="EMBL/GenBank/DDBJ databases">
        <title>Plant Genome Project.</title>
        <authorList>
            <person name="Zhang R.-G."/>
        </authorList>
    </citation>
    <scope>NUCLEOTIDE SEQUENCE</scope>
    <source>
        <strain evidence="1">WSP0</strain>
        <tissue evidence="1">Leaf</tissue>
    </source>
</reference>
<dbReference type="PANTHER" id="PTHR39104">
    <property type="entry name" value="AMINO ACID-LIGASE"/>
    <property type="match status" value="1"/>
</dbReference>
<dbReference type="Proteomes" id="UP000823749">
    <property type="component" value="Chromosome 1"/>
</dbReference>